<dbReference type="Pfam" id="PF04844">
    <property type="entry name" value="Ovate"/>
    <property type="match status" value="1"/>
</dbReference>
<dbReference type="InterPro" id="IPR038933">
    <property type="entry name" value="Ovate"/>
</dbReference>
<keyword evidence="4 6" id="KW-0804">Transcription</keyword>
<comment type="caution">
    <text evidence="9">The sequence shown here is derived from an EMBL/GenBank/DDBJ whole genome shotgun (WGS) entry which is preliminary data.</text>
</comment>
<feature type="region of interest" description="Disordered" evidence="7">
    <location>
        <begin position="439"/>
        <end position="470"/>
    </location>
</feature>
<keyword evidence="3 6" id="KW-0805">Transcription regulation</keyword>
<evidence type="ECO:0000256" key="5">
    <source>
        <dbReference type="ARBA" id="ARBA00023242"/>
    </source>
</evidence>
<dbReference type="PANTHER" id="PTHR33057:SF12">
    <property type="entry name" value="TRANSCRIPTION REPRESSOR"/>
    <property type="match status" value="1"/>
</dbReference>
<proteinExistence type="predicted"/>
<gene>
    <name evidence="9" type="ORF">NCGR_LOCUS25219</name>
</gene>
<organism evidence="9 10">
    <name type="scientific">Miscanthus lutarioriparius</name>
    <dbReference type="NCBI Taxonomy" id="422564"/>
    <lineage>
        <taxon>Eukaryota</taxon>
        <taxon>Viridiplantae</taxon>
        <taxon>Streptophyta</taxon>
        <taxon>Embryophyta</taxon>
        <taxon>Tracheophyta</taxon>
        <taxon>Spermatophyta</taxon>
        <taxon>Magnoliopsida</taxon>
        <taxon>Liliopsida</taxon>
        <taxon>Poales</taxon>
        <taxon>Poaceae</taxon>
        <taxon>PACMAD clade</taxon>
        <taxon>Panicoideae</taxon>
        <taxon>Andropogonodae</taxon>
        <taxon>Andropogoneae</taxon>
        <taxon>Saccharinae</taxon>
        <taxon>Miscanthus</taxon>
    </lineage>
</organism>
<dbReference type="AlphaFoldDB" id="A0A811PDA4"/>
<name>A0A811PDA4_9POAL</name>
<evidence type="ECO:0000256" key="3">
    <source>
        <dbReference type="ARBA" id="ARBA00023015"/>
    </source>
</evidence>
<evidence type="ECO:0000256" key="1">
    <source>
        <dbReference type="ARBA" id="ARBA00004123"/>
    </source>
</evidence>
<feature type="region of interest" description="Disordered" evidence="7">
    <location>
        <begin position="27"/>
        <end position="78"/>
    </location>
</feature>
<keyword evidence="10" id="KW-1185">Reference proteome</keyword>
<dbReference type="NCBIfam" id="TIGR01568">
    <property type="entry name" value="A_thal_3678"/>
    <property type="match status" value="1"/>
</dbReference>
<evidence type="ECO:0000313" key="9">
    <source>
        <dbReference type="EMBL" id="CAD6237811.1"/>
    </source>
</evidence>
<dbReference type="GO" id="GO:0005634">
    <property type="term" value="C:nucleus"/>
    <property type="evidence" value="ECO:0007669"/>
    <property type="project" value="UniProtKB-SubCell"/>
</dbReference>
<dbReference type="EMBL" id="CAJGYO010000006">
    <property type="protein sequence ID" value="CAD6237811.1"/>
    <property type="molecule type" value="Genomic_DNA"/>
</dbReference>
<comment type="function">
    <text evidence="6">Transcriptional repressor that regulates multiple aspects of plant growth and development.</text>
</comment>
<feature type="compositionally biased region" description="Basic residues" evidence="7">
    <location>
        <begin position="198"/>
        <end position="209"/>
    </location>
</feature>
<keyword evidence="2 6" id="KW-0678">Repressor</keyword>
<feature type="compositionally biased region" description="Basic and acidic residues" evidence="7">
    <location>
        <begin position="313"/>
        <end position="326"/>
    </location>
</feature>
<feature type="compositionally biased region" description="Low complexity" evidence="7">
    <location>
        <begin position="443"/>
        <end position="456"/>
    </location>
</feature>
<feature type="compositionally biased region" description="Low complexity" evidence="7">
    <location>
        <begin position="281"/>
        <end position="305"/>
    </location>
</feature>
<evidence type="ECO:0000256" key="2">
    <source>
        <dbReference type="ARBA" id="ARBA00022491"/>
    </source>
</evidence>
<reference evidence="9" key="1">
    <citation type="submission" date="2020-10" db="EMBL/GenBank/DDBJ databases">
        <authorList>
            <person name="Han B."/>
            <person name="Lu T."/>
            <person name="Zhao Q."/>
            <person name="Huang X."/>
            <person name="Zhao Y."/>
        </authorList>
    </citation>
    <scope>NUCLEOTIDE SEQUENCE</scope>
</reference>
<feature type="domain" description="OVATE" evidence="8">
    <location>
        <begin position="353"/>
        <end position="412"/>
    </location>
</feature>
<feature type="compositionally biased region" description="Low complexity" evidence="7">
    <location>
        <begin position="210"/>
        <end position="226"/>
    </location>
</feature>
<dbReference type="OrthoDB" id="1928390at2759"/>
<dbReference type="PANTHER" id="PTHR33057">
    <property type="entry name" value="TRANSCRIPTION REPRESSOR OFP7-RELATED"/>
    <property type="match status" value="1"/>
</dbReference>
<dbReference type="PROSITE" id="PS51754">
    <property type="entry name" value="OVATE"/>
    <property type="match status" value="1"/>
</dbReference>
<dbReference type="InterPro" id="IPR006458">
    <property type="entry name" value="Ovate_C"/>
</dbReference>
<accession>A0A811PDA4</accession>
<evidence type="ECO:0000313" key="10">
    <source>
        <dbReference type="Proteomes" id="UP000604825"/>
    </source>
</evidence>
<evidence type="ECO:0000259" key="8">
    <source>
        <dbReference type="PROSITE" id="PS51754"/>
    </source>
</evidence>
<protein>
    <recommendedName>
        <fullName evidence="6">Transcription repressor</fullName>
    </recommendedName>
    <alternativeName>
        <fullName evidence="6">Ovate family protein</fullName>
    </alternativeName>
</protein>
<keyword evidence="5 6" id="KW-0539">Nucleus</keyword>
<evidence type="ECO:0000256" key="4">
    <source>
        <dbReference type="ARBA" id="ARBA00023163"/>
    </source>
</evidence>
<sequence length="470" mass="49954">MVVLLSVRAALPPWSHLRACRRPETVGSPAAEAPACPTATAARGHRRVQTPSTSSARTWTETDTPFMDKSPHRRDSAGGRLKQRLARILTRSTCTTSATAAAGSGGGTAFVSLAKTNTHSSHTREPEAPYFCTPCTYERPKAVDGGTRSRRRRRRSRSASLIHISVDCTGGAGAVSGHSDAPLLQHLLSVPARDVVKKQSKGGRGRSKPAPRSPSASRWRCSSPSSYWGRARRPSSTPTPYSWSSSSSSTATDDELAPFSGSGGCSDEEGGDEAETRTLFSSSRPTPRPSSTTPSPTAAAAAATPGPGGTKQQHRECNNERNKEEKGLNVGKLMMTGAAAAEETTAGGAGMAVVKCSSNPYLDFRSSMVEMVVERRIGSVAKMEELLGSYLSLNSPRHHPAMRQRRCDDARRQDWSVDVRSRRGGADEEVSSVKITVGKGPRRSSAAAMAGRSSRATMVGRSSRCTRAGT</sequence>
<feature type="compositionally biased region" description="Low complexity" evidence="7">
    <location>
        <begin position="234"/>
        <end position="250"/>
    </location>
</feature>
<feature type="region of interest" description="Disordered" evidence="7">
    <location>
        <begin position="195"/>
        <end position="326"/>
    </location>
</feature>
<evidence type="ECO:0000256" key="6">
    <source>
        <dbReference type="RuleBase" id="RU367028"/>
    </source>
</evidence>
<dbReference type="GO" id="GO:0045892">
    <property type="term" value="P:negative regulation of DNA-templated transcription"/>
    <property type="evidence" value="ECO:0007669"/>
    <property type="project" value="UniProtKB-UniRule"/>
</dbReference>
<feature type="compositionally biased region" description="Low complexity" evidence="7">
    <location>
        <begin position="29"/>
        <end position="42"/>
    </location>
</feature>
<comment type="subcellular location">
    <subcellularLocation>
        <location evidence="1 6">Nucleus</location>
    </subcellularLocation>
</comment>
<feature type="compositionally biased region" description="Polar residues" evidence="7">
    <location>
        <begin position="49"/>
        <end position="63"/>
    </location>
</feature>
<evidence type="ECO:0000256" key="7">
    <source>
        <dbReference type="SAM" id="MobiDB-lite"/>
    </source>
</evidence>
<dbReference type="Proteomes" id="UP000604825">
    <property type="component" value="Unassembled WGS sequence"/>
</dbReference>